<accession>A0AAN9M5R4</accession>
<evidence type="ECO:0000313" key="1">
    <source>
        <dbReference type="EMBL" id="KAK7348327.1"/>
    </source>
</evidence>
<name>A0AAN9M5R4_PHACN</name>
<gene>
    <name evidence="1" type="ORF">VNO80_22880</name>
</gene>
<evidence type="ECO:0000313" key="2">
    <source>
        <dbReference type="Proteomes" id="UP001374584"/>
    </source>
</evidence>
<keyword evidence="2" id="KW-1185">Reference proteome</keyword>
<organism evidence="1 2">
    <name type="scientific">Phaseolus coccineus</name>
    <name type="common">Scarlet runner bean</name>
    <name type="synonym">Phaseolus multiflorus</name>
    <dbReference type="NCBI Taxonomy" id="3886"/>
    <lineage>
        <taxon>Eukaryota</taxon>
        <taxon>Viridiplantae</taxon>
        <taxon>Streptophyta</taxon>
        <taxon>Embryophyta</taxon>
        <taxon>Tracheophyta</taxon>
        <taxon>Spermatophyta</taxon>
        <taxon>Magnoliopsida</taxon>
        <taxon>eudicotyledons</taxon>
        <taxon>Gunneridae</taxon>
        <taxon>Pentapetalae</taxon>
        <taxon>rosids</taxon>
        <taxon>fabids</taxon>
        <taxon>Fabales</taxon>
        <taxon>Fabaceae</taxon>
        <taxon>Papilionoideae</taxon>
        <taxon>50 kb inversion clade</taxon>
        <taxon>NPAAA clade</taxon>
        <taxon>indigoferoid/millettioid clade</taxon>
        <taxon>Phaseoleae</taxon>
        <taxon>Phaseolus</taxon>
    </lineage>
</organism>
<dbReference type="AlphaFoldDB" id="A0AAN9M5R4"/>
<sequence>MSVYFSYQQLLSQSVRHIHRRFLGYTACLEYKADEKMVEFKLEKCQGQEVLTNVDKWRPLRRLALTCCTKPVPQLNQKGAAKNLDSAYVAASVTAHQQSPASVVSAYVWTERDMLPGWLRNAYMISSRNMMLVQFYNRVMKA</sequence>
<protein>
    <submittedName>
        <fullName evidence="1">Uncharacterized protein</fullName>
    </submittedName>
</protein>
<reference evidence="1 2" key="1">
    <citation type="submission" date="2024-01" db="EMBL/GenBank/DDBJ databases">
        <title>The genomes of 5 underutilized Papilionoideae crops provide insights into root nodulation and disease resistanc.</title>
        <authorList>
            <person name="Jiang F."/>
        </authorList>
    </citation>
    <scope>NUCLEOTIDE SEQUENCE [LARGE SCALE GENOMIC DNA]</scope>
    <source>
        <strain evidence="1">JINMINGXINNONG_FW02</strain>
        <tissue evidence="1">Leaves</tissue>
    </source>
</reference>
<proteinExistence type="predicted"/>
<dbReference type="EMBL" id="JAYMYR010000008">
    <property type="protein sequence ID" value="KAK7348327.1"/>
    <property type="molecule type" value="Genomic_DNA"/>
</dbReference>
<dbReference type="Proteomes" id="UP001374584">
    <property type="component" value="Unassembled WGS sequence"/>
</dbReference>
<comment type="caution">
    <text evidence="1">The sequence shown here is derived from an EMBL/GenBank/DDBJ whole genome shotgun (WGS) entry which is preliminary data.</text>
</comment>